<dbReference type="GO" id="GO:0005524">
    <property type="term" value="F:ATP binding"/>
    <property type="evidence" value="ECO:0007669"/>
    <property type="project" value="UniProtKB-KW"/>
</dbReference>
<dbReference type="InterPro" id="IPR027417">
    <property type="entry name" value="P-loop_NTPase"/>
</dbReference>
<evidence type="ECO:0000313" key="11">
    <source>
        <dbReference type="Proteomes" id="UP000187406"/>
    </source>
</evidence>
<feature type="region of interest" description="Disordered" evidence="7">
    <location>
        <begin position="39"/>
        <end position="58"/>
    </location>
</feature>
<name>A0A1Q3CYG6_CEPFO</name>
<evidence type="ECO:0000256" key="4">
    <source>
        <dbReference type="ARBA" id="ARBA00022806"/>
    </source>
</evidence>
<keyword evidence="4 10" id="KW-0347">Helicase</keyword>
<feature type="compositionally biased region" description="Acidic residues" evidence="7">
    <location>
        <begin position="216"/>
        <end position="227"/>
    </location>
</feature>
<feature type="region of interest" description="Disordered" evidence="7">
    <location>
        <begin position="209"/>
        <end position="329"/>
    </location>
</feature>
<evidence type="ECO:0000256" key="7">
    <source>
        <dbReference type="SAM" id="MobiDB-lite"/>
    </source>
</evidence>
<dbReference type="InterPro" id="IPR000330">
    <property type="entry name" value="SNF2_N"/>
</dbReference>
<proteinExistence type="predicted"/>
<dbReference type="SMART" id="SM00487">
    <property type="entry name" value="DEXDc"/>
    <property type="match status" value="1"/>
</dbReference>
<sequence>MFDYTLPVAKRTRLRVAQVYKDYYEKKKEAERIKSSVVDKADKPVQVSESDKGLRSSRSDYNVDSAFGGVSHRIVVDDDVVLVEREGGNIGDLGGFEGLGVKDKGKEKLGAKGINDRVQNVVDDLDSEDDDVYLGEKGDVVCLGEKDDVVSLGEGCSFGAKKGENVVFIDVDSDESLSKGQLGETDDALSDRELAKSDGRKRIRGGQVLESNFMNESDESDFDDISMDDSYSLEAMSSEEDNDDPEDEDFDVKESENSGSSEGWSSDNGLEEEKGNEAQEIKVTERRSKGEKESRAEVGEEEEEVKDAQESSVRERRRSKGEKESRAEVGVKRKTDFGLDIFSSSDIDKYDIDNANCVSGSSEINSVAKHARSPFNSESGEKKMKLATMNHPLHADEEELESLPGHNVNDVDSTDTEAYSSVKETMFGTRKIGFKEGNENEGESRKHTKRRCRRASKNHDYIKILADSILGRGELTQKDEVIKEERSQRVILPLKFTFGVEEIIPPEKSELEKELDNLWVEMEFALRSCEIGFTDPAKQMRDEDNVSPEVDIHTLCRQGNHELMLNEEIGLVCKFCSYVDTEIRYIVPSFDTHPRGISDRRYYCRVDSSIFNDLQNQESGCESHSGSDRSTRPQGTVWEVIPYIKNSLYPHQREGLEFIWKNIAGDIYIDKLKDPTRPYDGSGCIISHAPGTGKTRLTIVFLQTYLKLFPTCRPVIIAPRSMLLTWEEEFRKWKADIPFHILNTTKLSGKESMAAVNLLNRVKAGEQKQNFIRMVKLYSWKNDESILGISYRLFEELAGEGKTNARGKIVDQFRKILLELPGLCVFDEGHTARNDQSRLWKVLTKIKSERRIILSGTPFQNNFDELFNTLCLVRPKFVDSISPRNHGCLYKKRGRKRNNEARGKWSSLTSSFGKIAGDRLKSVKELKDMIAPFVHVHKGNVLQQTLPGLRHYVVVLRPSPLQKSLLRWCKNKVRKNVFDSDYFVSSVSNHPSLLPKDSLEKEESLFDRDDLEGLRLDPGAGVKTKFLMELVRLSDAMNDKVLVFGQYIEPLACIKDQLKDQFNWTEGRQVLYMDGKLEPRQRQSSINVFNDPASEAKVLLASTKACSEGINLVGGSRVVLLDVVWNPSVARQAISRAYRIGQKKVVYVYHLITSGTIEEEKCCTQAQKDQWSELLFPSSNKSGNWQKITSAVSEDQVLEEMVQHDKLKHMFRKILNQPKDGDVIQAFGSTGL</sequence>
<feature type="compositionally biased region" description="Low complexity" evidence="7">
    <location>
        <begin position="257"/>
        <end position="268"/>
    </location>
</feature>
<feature type="domain" description="Helicase C-terminal" evidence="9">
    <location>
        <begin position="1029"/>
        <end position="1189"/>
    </location>
</feature>
<evidence type="ECO:0000313" key="10">
    <source>
        <dbReference type="EMBL" id="GAV85242.1"/>
    </source>
</evidence>
<dbReference type="PANTHER" id="PTHR45821">
    <property type="entry name" value="SNF2 DOMAIN-CONTAINING PROTEIN CLASSY 2-RELATED"/>
    <property type="match status" value="1"/>
</dbReference>
<dbReference type="InParanoid" id="A0A1Q3CYG6"/>
<dbReference type="PROSITE" id="PS51194">
    <property type="entry name" value="HELICASE_CTER"/>
    <property type="match status" value="1"/>
</dbReference>
<dbReference type="OrthoDB" id="2020972at2759"/>
<feature type="compositionally biased region" description="Basic and acidic residues" evidence="7">
    <location>
        <begin position="434"/>
        <end position="445"/>
    </location>
</feature>
<dbReference type="GO" id="GO:0080188">
    <property type="term" value="P:gene silencing by siRNA-directed DNA methylation"/>
    <property type="evidence" value="ECO:0007669"/>
    <property type="project" value="InterPro"/>
</dbReference>
<dbReference type="GO" id="GO:0005634">
    <property type="term" value="C:nucleus"/>
    <property type="evidence" value="ECO:0007669"/>
    <property type="project" value="UniProtKB-SubCell"/>
</dbReference>
<dbReference type="PANTHER" id="PTHR45821:SF5">
    <property type="entry name" value="SNF2 DOMAIN-CONTAINING PROTEIN CLASSY 4"/>
    <property type="match status" value="1"/>
</dbReference>
<dbReference type="CDD" id="cd18793">
    <property type="entry name" value="SF2_C_SNF"/>
    <property type="match status" value="1"/>
</dbReference>
<evidence type="ECO:0000256" key="5">
    <source>
        <dbReference type="ARBA" id="ARBA00022840"/>
    </source>
</evidence>
<dbReference type="Gene3D" id="3.40.50.10810">
    <property type="entry name" value="Tandem AAA-ATPase domain"/>
    <property type="match status" value="1"/>
</dbReference>
<feature type="domain" description="Helicase ATP-binding" evidence="8">
    <location>
        <begin position="675"/>
        <end position="876"/>
    </location>
</feature>
<protein>
    <submittedName>
        <fullName evidence="10">SNF2_N domain-containing protein/Helicase_C domain-containing protein</fullName>
    </submittedName>
</protein>
<evidence type="ECO:0000256" key="3">
    <source>
        <dbReference type="ARBA" id="ARBA00022801"/>
    </source>
</evidence>
<dbReference type="InterPro" id="IPR049730">
    <property type="entry name" value="SNF2/RAD54-like_C"/>
</dbReference>
<evidence type="ECO:0000256" key="2">
    <source>
        <dbReference type="ARBA" id="ARBA00022741"/>
    </source>
</evidence>
<dbReference type="GO" id="GO:0016787">
    <property type="term" value="F:hydrolase activity"/>
    <property type="evidence" value="ECO:0007669"/>
    <property type="project" value="UniProtKB-KW"/>
</dbReference>
<evidence type="ECO:0000259" key="9">
    <source>
        <dbReference type="PROSITE" id="PS51194"/>
    </source>
</evidence>
<keyword evidence="11" id="KW-1185">Reference proteome</keyword>
<dbReference type="FunCoup" id="A0A1Q3CYG6">
    <property type="interactions" value="127"/>
</dbReference>
<feature type="compositionally biased region" description="Acidic residues" evidence="7">
    <location>
        <begin position="237"/>
        <end position="251"/>
    </location>
</feature>
<evidence type="ECO:0000259" key="8">
    <source>
        <dbReference type="PROSITE" id="PS51192"/>
    </source>
</evidence>
<keyword evidence="2" id="KW-0547">Nucleotide-binding</keyword>
<dbReference type="EMBL" id="BDDD01003509">
    <property type="protein sequence ID" value="GAV85242.1"/>
    <property type="molecule type" value="Genomic_DNA"/>
</dbReference>
<dbReference type="PROSITE" id="PS51192">
    <property type="entry name" value="HELICASE_ATP_BIND_1"/>
    <property type="match status" value="1"/>
</dbReference>
<accession>A0A1Q3CYG6</accession>
<dbReference type="SUPFAM" id="SSF52540">
    <property type="entry name" value="P-loop containing nucleoside triphosphate hydrolases"/>
    <property type="match status" value="2"/>
</dbReference>
<comment type="subcellular location">
    <subcellularLocation>
        <location evidence="1">Nucleus</location>
    </subcellularLocation>
</comment>
<dbReference type="InterPro" id="IPR044567">
    <property type="entry name" value="CLSY/DRD1"/>
</dbReference>
<dbReference type="InterPro" id="IPR038718">
    <property type="entry name" value="SNF2-like_sf"/>
</dbReference>
<dbReference type="InterPro" id="IPR001650">
    <property type="entry name" value="Helicase_C-like"/>
</dbReference>
<evidence type="ECO:0000256" key="6">
    <source>
        <dbReference type="ARBA" id="ARBA00023242"/>
    </source>
</evidence>
<comment type="caution">
    <text evidence="10">The sequence shown here is derived from an EMBL/GenBank/DDBJ whole genome shotgun (WGS) entry which is preliminary data.</text>
</comment>
<dbReference type="GO" id="GO:0004386">
    <property type="term" value="F:helicase activity"/>
    <property type="evidence" value="ECO:0007669"/>
    <property type="project" value="UniProtKB-KW"/>
</dbReference>
<gene>
    <name evidence="10" type="ORF">CFOL_v3_28680</name>
</gene>
<dbReference type="SMART" id="SM00490">
    <property type="entry name" value="HELICc"/>
    <property type="match status" value="1"/>
</dbReference>
<evidence type="ECO:0000256" key="1">
    <source>
        <dbReference type="ARBA" id="ARBA00004123"/>
    </source>
</evidence>
<dbReference type="InterPro" id="IPR014001">
    <property type="entry name" value="Helicase_ATP-bd"/>
</dbReference>
<feature type="compositionally biased region" description="Basic and acidic residues" evidence="7">
    <location>
        <begin position="271"/>
        <end position="298"/>
    </location>
</feature>
<dbReference type="STRING" id="3775.A0A1Q3CYG6"/>
<dbReference type="Proteomes" id="UP000187406">
    <property type="component" value="Unassembled WGS sequence"/>
</dbReference>
<dbReference type="Pfam" id="PF00271">
    <property type="entry name" value="Helicase_C"/>
    <property type="match status" value="1"/>
</dbReference>
<keyword evidence="6" id="KW-0539">Nucleus</keyword>
<reference evidence="11" key="1">
    <citation type="submission" date="2016-04" db="EMBL/GenBank/DDBJ databases">
        <title>Cephalotus genome sequencing.</title>
        <authorList>
            <person name="Fukushima K."/>
            <person name="Hasebe M."/>
            <person name="Fang X."/>
        </authorList>
    </citation>
    <scope>NUCLEOTIDE SEQUENCE [LARGE SCALE GENOMIC DNA]</scope>
    <source>
        <strain evidence="11">cv. St1</strain>
    </source>
</reference>
<keyword evidence="5" id="KW-0067">ATP-binding</keyword>
<dbReference type="Pfam" id="PF00176">
    <property type="entry name" value="SNF2-rel_dom"/>
    <property type="match status" value="1"/>
</dbReference>
<dbReference type="AlphaFoldDB" id="A0A1Q3CYG6"/>
<organism evidence="10 11">
    <name type="scientific">Cephalotus follicularis</name>
    <name type="common">Albany pitcher plant</name>
    <dbReference type="NCBI Taxonomy" id="3775"/>
    <lineage>
        <taxon>Eukaryota</taxon>
        <taxon>Viridiplantae</taxon>
        <taxon>Streptophyta</taxon>
        <taxon>Embryophyta</taxon>
        <taxon>Tracheophyta</taxon>
        <taxon>Spermatophyta</taxon>
        <taxon>Magnoliopsida</taxon>
        <taxon>eudicotyledons</taxon>
        <taxon>Gunneridae</taxon>
        <taxon>Pentapetalae</taxon>
        <taxon>rosids</taxon>
        <taxon>fabids</taxon>
        <taxon>Oxalidales</taxon>
        <taxon>Cephalotaceae</taxon>
        <taxon>Cephalotus</taxon>
    </lineage>
</organism>
<dbReference type="Gene3D" id="3.40.50.300">
    <property type="entry name" value="P-loop containing nucleotide triphosphate hydrolases"/>
    <property type="match status" value="1"/>
</dbReference>
<feature type="region of interest" description="Disordered" evidence="7">
    <location>
        <begin position="434"/>
        <end position="453"/>
    </location>
</feature>
<keyword evidence="3" id="KW-0378">Hydrolase</keyword>